<evidence type="ECO:0000313" key="2">
    <source>
        <dbReference type="Proteomes" id="UP001230649"/>
    </source>
</evidence>
<keyword evidence="2" id="KW-1185">Reference proteome</keyword>
<organism evidence="1 2">
    <name type="scientific">Naganishia adeliensis</name>
    <dbReference type="NCBI Taxonomy" id="92952"/>
    <lineage>
        <taxon>Eukaryota</taxon>
        <taxon>Fungi</taxon>
        <taxon>Dikarya</taxon>
        <taxon>Basidiomycota</taxon>
        <taxon>Agaricomycotina</taxon>
        <taxon>Tremellomycetes</taxon>
        <taxon>Filobasidiales</taxon>
        <taxon>Filobasidiaceae</taxon>
        <taxon>Naganishia</taxon>
    </lineage>
</organism>
<comment type="caution">
    <text evidence="1">The sequence shown here is derived from an EMBL/GenBank/DDBJ whole genome shotgun (WGS) entry which is preliminary data.</text>
</comment>
<protein>
    <submittedName>
        <fullName evidence="1">Uncharacterized protein</fullName>
    </submittedName>
</protein>
<sequence>MVDQTYARAGKRRWEMLDAIYPPLSRLPPDQRSPPPELPPHLVPLTRTVNLTAQQHRDRSLRDRYGSQEYLAWIARKRAWNVRSKFLRGCAVPLEISEDIEQAVFETRNAGQGKEVEEWGKRGERLTQSARKVATEGTVSTVGSIKALVAPSLPSSPKTYRIPRTIRRIYERMLADVPVVQAASAEKGSCLWSLARKKGWEPPRASEEDRRWIIGVP</sequence>
<name>A0ACC2WAF8_9TREE</name>
<dbReference type="EMBL" id="JASBWS010000030">
    <property type="protein sequence ID" value="KAJ9108622.1"/>
    <property type="molecule type" value="Genomic_DNA"/>
</dbReference>
<evidence type="ECO:0000313" key="1">
    <source>
        <dbReference type="EMBL" id="KAJ9108622.1"/>
    </source>
</evidence>
<accession>A0ACC2WAF8</accession>
<reference evidence="1" key="1">
    <citation type="submission" date="2023-04" db="EMBL/GenBank/DDBJ databases">
        <title>Draft Genome sequencing of Naganishia species isolated from polar environments using Oxford Nanopore Technology.</title>
        <authorList>
            <person name="Leo P."/>
            <person name="Venkateswaran K."/>
        </authorList>
    </citation>
    <scope>NUCLEOTIDE SEQUENCE</scope>
    <source>
        <strain evidence="1">MNA-CCFEE 5262</strain>
    </source>
</reference>
<gene>
    <name evidence="1" type="ORF">QFC20_003320</name>
</gene>
<proteinExistence type="predicted"/>
<dbReference type="Proteomes" id="UP001230649">
    <property type="component" value="Unassembled WGS sequence"/>
</dbReference>